<feature type="compositionally biased region" description="Basic residues" evidence="7">
    <location>
        <begin position="20"/>
        <end position="32"/>
    </location>
</feature>
<evidence type="ECO:0000256" key="1">
    <source>
        <dbReference type="ARBA" id="ARBA00004141"/>
    </source>
</evidence>
<feature type="transmembrane region" description="Helical" evidence="6">
    <location>
        <begin position="134"/>
        <end position="153"/>
    </location>
</feature>
<dbReference type="GO" id="GO:0005739">
    <property type="term" value="C:mitochondrion"/>
    <property type="evidence" value="ECO:0007669"/>
    <property type="project" value="TreeGrafter"/>
</dbReference>
<dbReference type="Proteomes" id="UP001358417">
    <property type="component" value="Unassembled WGS sequence"/>
</dbReference>
<evidence type="ECO:0000313" key="8">
    <source>
        <dbReference type="EMBL" id="KAK5065022.1"/>
    </source>
</evidence>
<evidence type="ECO:0000256" key="6">
    <source>
        <dbReference type="RuleBase" id="RU363053"/>
    </source>
</evidence>
<feature type="compositionally biased region" description="Polar residues" evidence="7">
    <location>
        <begin position="1"/>
        <end position="12"/>
    </location>
</feature>
<feature type="transmembrane region" description="Helical" evidence="6">
    <location>
        <begin position="173"/>
        <end position="193"/>
    </location>
</feature>
<dbReference type="GO" id="GO:0016020">
    <property type="term" value="C:membrane"/>
    <property type="evidence" value="ECO:0007669"/>
    <property type="project" value="UniProtKB-SubCell"/>
</dbReference>
<evidence type="ECO:0000256" key="7">
    <source>
        <dbReference type="SAM" id="MobiDB-lite"/>
    </source>
</evidence>
<keyword evidence="5 6" id="KW-0472">Membrane</keyword>
<comment type="caution">
    <text evidence="8">The sequence shown here is derived from an EMBL/GenBank/DDBJ whole genome shotgun (WGS) entry which is preliminary data.</text>
</comment>
<dbReference type="PANTHER" id="PTHR11266">
    <property type="entry name" value="PEROXISOMAL MEMBRANE PROTEIN 2, PXMP2 MPV17"/>
    <property type="match status" value="1"/>
</dbReference>
<dbReference type="Pfam" id="PF04117">
    <property type="entry name" value="Mpv17_PMP22"/>
    <property type="match status" value="1"/>
</dbReference>
<evidence type="ECO:0000256" key="4">
    <source>
        <dbReference type="ARBA" id="ARBA00022989"/>
    </source>
</evidence>
<proteinExistence type="inferred from homology"/>
<evidence type="ECO:0008006" key="10">
    <source>
        <dbReference type="Google" id="ProtNLM"/>
    </source>
</evidence>
<protein>
    <recommendedName>
        <fullName evidence="10">Protein SYM1</fullName>
    </recommendedName>
</protein>
<evidence type="ECO:0000256" key="3">
    <source>
        <dbReference type="ARBA" id="ARBA00022692"/>
    </source>
</evidence>
<dbReference type="InterPro" id="IPR007248">
    <property type="entry name" value="Mpv17_PMP22"/>
</dbReference>
<dbReference type="EMBL" id="JAVRRD010000001">
    <property type="protein sequence ID" value="KAK5065022.1"/>
    <property type="molecule type" value="Genomic_DNA"/>
</dbReference>
<accession>A0AAV9NS27</accession>
<keyword evidence="3 6" id="KW-0812">Transmembrane</keyword>
<reference evidence="8 9" key="1">
    <citation type="submission" date="2023-08" db="EMBL/GenBank/DDBJ databases">
        <title>Black Yeasts Isolated from many extreme environments.</title>
        <authorList>
            <person name="Coleine C."/>
            <person name="Stajich J.E."/>
            <person name="Selbmann L."/>
        </authorList>
    </citation>
    <scope>NUCLEOTIDE SEQUENCE [LARGE SCALE GENOMIC DNA]</scope>
    <source>
        <strain evidence="8 9">CCFEE 5792</strain>
    </source>
</reference>
<dbReference type="PANTHER" id="PTHR11266:SF113">
    <property type="entry name" value="MEMBRANE PROTEIN, MPV17_PMP22 FAMILY, PUTATIVE (AFU_ORTHOLOGUE AFUA_1G13840)-RELATED"/>
    <property type="match status" value="1"/>
</dbReference>
<keyword evidence="4 6" id="KW-1133">Transmembrane helix</keyword>
<dbReference type="AlphaFoldDB" id="A0AAV9NS27"/>
<feature type="region of interest" description="Disordered" evidence="7">
    <location>
        <begin position="1"/>
        <end position="67"/>
    </location>
</feature>
<dbReference type="RefSeq" id="XP_064712346.1">
    <property type="nucleotide sequence ID" value="XM_064844486.1"/>
</dbReference>
<evidence type="ECO:0000256" key="2">
    <source>
        <dbReference type="ARBA" id="ARBA00006824"/>
    </source>
</evidence>
<dbReference type="GeneID" id="89969079"/>
<comment type="subcellular location">
    <subcellularLocation>
        <location evidence="1">Membrane</location>
        <topology evidence="1">Multi-pass membrane protein</topology>
    </subcellularLocation>
</comment>
<name>A0AAV9NS27_9EURO</name>
<evidence type="ECO:0000313" key="9">
    <source>
        <dbReference type="Proteomes" id="UP001358417"/>
    </source>
</evidence>
<gene>
    <name evidence="8" type="ORF">LTR84_000857</name>
</gene>
<sequence>MNALQRASSKFGAQSPFLRVPRHRRPAVRSQRHSSSTNPGDSPPAKTPGRNSLPPKPQNGIGAGDSAKVEPVDIPIQLWYHRLGPVSTFFSWFHRMQTKRPYTVQLCTTLTTYLCGDLLAQDIGGELYDPNRTLRMLTIGAIAAIPGYKWFLFLGRNFNYSSKVASIATKVTVNQAIFTPVFNSYFFGMQAILTGEGPTGTINRIAATVPVSIVNSLKLWPAVTAFSFWFVPAQYRFMFSGIFAVAWQCYLSFLNRKEEKIEEATDTMSHPVIPAGTNVE</sequence>
<organism evidence="8 9">
    <name type="scientific">Exophiala bonariae</name>
    <dbReference type="NCBI Taxonomy" id="1690606"/>
    <lineage>
        <taxon>Eukaryota</taxon>
        <taxon>Fungi</taxon>
        <taxon>Dikarya</taxon>
        <taxon>Ascomycota</taxon>
        <taxon>Pezizomycotina</taxon>
        <taxon>Eurotiomycetes</taxon>
        <taxon>Chaetothyriomycetidae</taxon>
        <taxon>Chaetothyriales</taxon>
        <taxon>Herpotrichiellaceae</taxon>
        <taxon>Exophiala</taxon>
    </lineage>
</organism>
<keyword evidence="9" id="KW-1185">Reference proteome</keyword>
<comment type="similarity">
    <text evidence="2 6">Belongs to the peroxisomal membrane protein PXMP2/4 family.</text>
</comment>
<evidence type="ECO:0000256" key="5">
    <source>
        <dbReference type="ARBA" id="ARBA00023136"/>
    </source>
</evidence>